<dbReference type="SUPFAM" id="SSF103473">
    <property type="entry name" value="MFS general substrate transporter"/>
    <property type="match status" value="1"/>
</dbReference>
<organism evidence="1 2">
    <name type="scientific">Coptotermes formosanus</name>
    <name type="common">Formosan subterranean termite</name>
    <dbReference type="NCBI Taxonomy" id="36987"/>
    <lineage>
        <taxon>Eukaryota</taxon>
        <taxon>Metazoa</taxon>
        <taxon>Ecdysozoa</taxon>
        <taxon>Arthropoda</taxon>
        <taxon>Hexapoda</taxon>
        <taxon>Insecta</taxon>
        <taxon>Pterygota</taxon>
        <taxon>Neoptera</taxon>
        <taxon>Polyneoptera</taxon>
        <taxon>Dictyoptera</taxon>
        <taxon>Blattodea</taxon>
        <taxon>Blattoidea</taxon>
        <taxon>Termitoidae</taxon>
        <taxon>Rhinotermitidae</taxon>
        <taxon>Coptotermes</taxon>
    </lineage>
</organism>
<dbReference type="OrthoDB" id="433512at2759"/>
<protein>
    <recommendedName>
        <fullName evidence="3">Major facilitator superfamily (MFS) profile domain-containing protein</fullName>
    </recommendedName>
</protein>
<accession>A0A6L2Q7H6</accession>
<evidence type="ECO:0000313" key="2">
    <source>
        <dbReference type="Proteomes" id="UP000502823"/>
    </source>
</evidence>
<dbReference type="EMBL" id="BLKM01000810">
    <property type="protein sequence ID" value="GFG38755.1"/>
    <property type="molecule type" value="Genomic_DNA"/>
</dbReference>
<sequence>MHRYPLILIHTKHSCCFSHRTTGCGFMSATYRLGGILGTVTFNNLVSASRAAPMLTTAAVLLFGGIVSLKLPETRSVLL</sequence>
<dbReference type="InterPro" id="IPR036259">
    <property type="entry name" value="MFS_trans_sf"/>
</dbReference>
<gene>
    <name evidence="1" type="ORF">Cfor_02778</name>
</gene>
<dbReference type="Proteomes" id="UP000502823">
    <property type="component" value="Unassembled WGS sequence"/>
</dbReference>
<dbReference type="Gene3D" id="1.20.1250.20">
    <property type="entry name" value="MFS general substrate transporter like domains"/>
    <property type="match status" value="1"/>
</dbReference>
<reference evidence="2" key="1">
    <citation type="submission" date="2020-01" db="EMBL/GenBank/DDBJ databases">
        <title>Draft genome sequence of the Termite Coptotermes fromosanus.</title>
        <authorList>
            <person name="Itakura S."/>
            <person name="Yosikawa Y."/>
            <person name="Umezawa K."/>
        </authorList>
    </citation>
    <scope>NUCLEOTIDE SEQUENCE [LARGE SCALE GENOMIC DNA]</scope>
</reference>
<comment type="caution">
    <text evidence="1">The sequence shown here is derived from an EMBL/GenBank/DDBJ whole genome shotgun (WGS) entry which is preliminary data.</text>
</comment>
<evidence type="ECO:0008006" key="3">
    <source>
        <dbReference type="Google" id="ProtNLM"/>
    </source>
</evidence>
<dbReference type="AlphaFoldDB" id="A0A6L2Q7H6"/>
<name>A0A6L2Q7H6_COPFO</name>
<evidence type="ECO:0000313" key="1">
    <source>
        <dbReference type="EMBL" id="GFG38755.1"/>
    </source>
</evidence>
<proteinExistence type="predicted"/>
<dbReference type="InParanoid" id="A0A6L2Q7H6"/>
<keyword evidence="2" id="KW-1185">Reference proteome</keyword>